<gene>
    <name evidence="6" type="ORF">EFW17_17410</name>
</gene>
<dbReference type="PROSITE" id="PS00622">
    <property type="entry name" value="HTH_LUXR_1"/>
    <property type="match status" value="1"/>
</dbReference>
<dbReference type="InterPro" id="IPR011006">
    <property type="entry name" value="CheY-like_superfamily"/>
</dbReference>
<dbReference type="PRINTS" id="PR00038">
    <property type="entry name" value="HTHLUXR"/>
</dbReference>
<evidence type="ECO:0000259" key="5">
    <source>
        <dbReference type="PROSITE" id="PS50110"/>
    </source>
</evidence>
<dbReference type="Pfam" id="PF00196">
    <property type="entry name" value="GerE"/>
    <property type="match status" value="1"/>
</dbReference>
<keyword evidence="2 6" id="KW-0238">DNA-binding</keyword>
<dbReference type="InterPro" id="IPR058245">
    <property type="entry name" value="NreC/VraR/RcsB-like_REC"/>
</dbReference>
<accession>A0A3N0E583</accession>
<dbReference type="SMART" id="SM00448">
    <property type="entry name" value="REC"/>
    <property type="match status" value="1"/>
</dbReference>
<evidence type="ECO:0000313" key="6">
    <source>
        <dbReference type="EMBL" id="RNL82997.1"/>
    </source>
</evidence>
<dbReference type="Gene3D" id="3.40.50.2300">
    <property type="match status" value="1"/>
</dbReference>
<evidence type="ECO:0000256" key="1">
    <source>
        <dbReference type="ARBA" id="ARBA00022553"/>
    </source>
</evidence>
<dbReference type="InterPro" id="IPR039420">
    <property type="entry name" value="WalR-like"/>
</dbReference>
<sequence length="246" mass="27324">MSAWCPLPYEQSRERKRHVNGQTPGPIRVLVVDDHAFFRRGLVSVIADEHDINVVGEAGDGEEAIRKTRDLAPDVVLMDVRMPNVNGIDACVGVKDAAPDAKIVMLTMSDEEDDLFDALKAGATGYLLKEVSVTELPQAVRAVVDGQSFLNPSMATKLIAEFTTLARRGKDRTRPTNTDEAPLTSREMEVLRLIARGLSNRTISEELFITENTVKNHVRNILEKLHMRTRMEVAIHAVQSGLIEEE</sequence>
<dbReference type="GO" id="GO:0006355">
    <property type="term" value="P:regulation of DNA-templated transcription"/>
    <property type="evidence" value="ECO:0007669"/>
    <property type="project" value="InterPro"/>
</dbReference>
<dbReference type="SUPFAM" id="SSF52172">
    <property type="entry name" value="CheY-like"/>
    <property type="match status" value="1"/>
</dbReference>
<feature type="modified residue" description="4-aspartylphosphate" evidence="3">
    <location>
        <position position="79"/>
    </location>
</feature>
<evidence type="ECO:0000256" key="2">
    <source>
        <dbReference type="ARBA" id="ARBA00023125"/>
    </source>
</evidence>
<dbReference type="SMART" id="SM00421">
    <property type="entry name" value="HTH_LUXR"/>
    <property type="match status" value="1"/>
</dbReference>
<dbReference type="GO" id="GO:0000160">
    <property type="term" value="P:phosphorelay signal transduction system"/>
    <property type="evidence" value="ECO:0007669"/>
    <property type="project" value="InterPro"/>
</dbReference>
<dbReference type="OrthoDB" id="9808843at2"/>
<dbReference type="PROSITE" id="PS50110">
    <property type="entry name" value="RESPONSE_REGULATORY"/>
    <property type="match status" value="1"/>
</dbReference>
<dbReference type="InterPro" id="IPR016032">
    <property type="entry name" value="Sig_transdc_resp-reg_C-effctor"/>
</dbReference>
<evidence type="ECO:0000259" key="4">
    <source>
        <dbReference type="PROSITE" id="PS50043"/>
    </source>
</evidence>
<keyword evidence="1 3" id="KW-0597">Phosphoprotein</keyword>
<dbReference type="CDD" id="cd06170">
    <property type="entry name" value="LuxR_C_like"/>
    <property type="match status" value="1"/>
</dbReference>
<dbReference type="EMBL" id="RJMB01000019">
    <property type="protein sequence ID" value="RNL82997.1"/>
    <property type="molecule type" value="Genomic_DNA"/>
</dbReference>
<dbReference type="RefSeq" id="WP_123202474.1">
    <property type="nucleotide sequence ID" value="NZ_RJMB01000019.1"/>
</dbReference>
<feature type="domain" description="Response regulatory" evidence="5">
    <location>
        <begin position="28"/>
        <end position="144"/>
    </location>
</feature>
<dbReference type="InterPro" id="IPR001789">
    <property type="entry name" value="Sig_transdc_resp-reg_receiver"/>
</dbReference>
<reference evidence="6 7" key="1">
    <citation type="submission" date="2018-11" db="EMBL/GenBank/DDBJ databases">
        <title>The genome draft of YIM 96095.</title>
        <authorList>
            <person name="Tang S.-K."/>
            <person name="Chunyu W.-X."/>
            <person name="Feng Y.-Z."/>
        </authorList>
    </citation>
    <scope>NUCLEOTIDE SEQUENCE [LARGE SCALE GENOMIC DNA]</scope>
    <source>
        <strain evidence="6 7">YIM 96095</strain>
    </source>
</reference>
<dbReference type="AlphaFoldDB" id="A0A3N0E583"/>
<keyword evidence="7" id="KW-1185">Reference proteome</keyword>
<dbReference type="CDD" id="cd17535">
    <property type="entry name" value="REC_NarL-like"/>
    <property type="match status" value="1"/>
</dbReference>
<name>A0A3N0E583_9ACTN</name>
<comment type="caution">
    <text evidence="6">The sequence shown here is derived from an EMBL/GenBank/DDBJ whole genome shotgun (WGS) entry which is preliminary data.</text>
</comment>
<dbReference type="SUPFAM" id="SSF46894">
    <property type="entry name" value="C-terminal effector domain of the bipartite response regulators"/>
    <property type="match status" value="1"/>
</dbReference>
<feature type="domain" description="HTH luxR-type" evidence="4">
    <location>
        <begin position="176"/>
        <end position="241"/>
    </location>
</feature>
<evidence type="ECO:0000313" key="7">
    <source>
        <dbReference type="Proteomes" id="UP000269198"/>
    </source>
</evidence>
<dbReference type="Pfam" id="PF00072">
    <property type="entry name" value="Response_reg"/>
    <property type="match status" value="1"/>
</dbReference>
<organism evidence="6 7">
    <name type="scientific">Halostreptopolyspora alba</name>
    <dbReference type="NCBI Taxonomy" id="2487137"/>
    <lineage>
        <taxon>Bacteria</taxon>
        <taxon>Bacillati</taxon>
        <taxon>Actinomycetota</taxon>
        <taxon>Actinomycetes</taxon>
        <taxon>Streptosporangiales</taxon>
        <taxon>Nocardiopsidaceae</taxon>
        <taxon>Halostreptopolyspora</taxon>
    </lineage>
</organism>
<dbReference type="GO" id="GO:0003677">
    <property type="term" value="F:DNA binding"/>
    <property type="evidence" value="ECO:0007669"/>
    <property type="project" value="UniProtKB-KW"/>
</dbReference>
<dbReference type="PANTHER" id="PTHR43214">
    <property type="entry name" value="TWO-COMPONENT RESPONSE REGULATOR"/>
    <property type="match status" value="1"/>
</dbReference>
<proteinExistence type="predicted"/>
<dbReference type="PANTHER" id="PTHR43214:SF37">
    <property type="entry name" value="TRANSCRIPTIONAL REGULATORY PROTEIN YDFI"/>
    <property type="match status" value="1"/>
</dbReference>
<dbReference type="Proteomes" id="UP000269198">
    <property type="component" value="Unassembled WGS sequence"/>
</dbReference>
<dbReference type="PROSITE" id="PS50043">
    <property type="entry name" value="HTH_LUXR_2"/>
    <property type="match status" value="1"/>
</dbReference>
<dbReference type="InterPro" id="IPR000792">
    <property type="entry name" value="Tscrpt_reg_LuxR_C"/>
</dbReference>
<evidence type="ECO:0000256" key="3">
    <source>
        <dbReference type="PROSITE-ProRule" id="PRU00169"/>
    </source>
</evidence>
<protein>
    <submittedName>
        <fullName evidence="6">DNA-binding response regulator</fullName>
    </submittedName>
</protein>